<dbReference type="Proteomes" id="UP000612585">
    <property type="component" value="Unassembled WGS sequence"/>
</dbReference>
<comment type="caution">
    <text evidence="5">The sequence shown here is derived from an EMBL/GenBank/DDBJ whole genome shotgun (WGS) entry which is preliminary data.</text>
</comment>
<keyword evidence="2" id="KW-0238">DNA-binding</keyword>
<dbReference type="Pfam" id="PF12833">
    <property type="entry name" value="HTH_18"/>
    <property type="match status" value="1"/>
</dbReference>
<dbReference type="AlphaFoldDB" id="A0A8J4E519"/>
<dbReference type="RefSeq" id="WP_204006999.1">
    <property type="nucleotide sequence ID" value="NZ_BOPG01000071.1"/>
</dbReference>
<keyword evidence="6" id="KW-1185">Reference proteome</keyword>
<feature type="domain" description="HTH araC/xylS-type" evidence="4">
    <location>
        <begin position="147"/>
        <end position="245"/>
    </location>
</feature>
<evidence type="ECO:0000256" key="1">
    <source>
        <dbReference type="ARBA" id="ARBA00023015"/>
    </source>
</evidence>
<evidence type="ECO:0000256" key="2">
    <source>
        <dbReference type="ARBA" id="ARBA00023125"/>
    </source>
</evidence>
<evidence type="ECO:0000313" key="6">
    <source>
        <dbReference type="Proteomes" id="UP000612585"/>
    </source>
</evidence>
<name>A0A8J4E519_9ACTN</name>
<dbReference type="EMBL" id="BOPG01000071">
    <property type="protein sequence ID" value="GIJ61811.1"/>
    <property type="molecule type" value="Genomic_DNA"/>
</dbReference>
<dbReference type="InterPro" id="IPR050204">
    <property type="entry name" value="AraC_XylS_family_regulators"/>
</dbReference>
<dbReference type="Gene3D" id="1.10.10.60">
    <property type="entry name" value="Homeodomain-like"/>
    <property type="match status" value="2"/>
</dbReference>
<dbReference type="SMART" id="SM00342">
    <property type="entry name" value="HTH_ARAC"/>
    <property type="match status" value="1"/>
</dbReference>
<dbReference type="GO" id="GO:0043565">
    <property type="term" value="F:sequence-specific DNA binding"/>
    <property type="evidence" value="ECO:0007669"/>
    <property type="project" value="InterPro"/>
</dbReference>
<sequence length="253" mass="28285">MADPPVDRSGALLHFTEGTLAYAGHYLHERSHPVHTHSFLEVALVTGGHGELAWTREDPLYNYLLWTGPYSSPGRGVLATRLPPAARVECGEHLDALDRLRSRPLSRFRGELIGRLVLFLGCLARAVADDPGHATDQPNGPAHPAVIRAMRLMEAAPERRWTLADLAAELHLTRGYLVRRFKATTGLPPMAYLSRFRVETAAALLLHTDQSITQIAEAVGWPDANYFARRFRTHYGLNATTYRARFSQFTRQL</sequence>
<dbReference type="InterPro" id="IPR018060">
    <property type="entry name" value="HTH_AraC"/>
</dbReference>
<dbReference type="InterPro" id="IPR009057">
    <property type="entry name" value="Homeodomain-like_sf"/>
</dbReference>
<keyword evidence="1" id="KW-0805">Transcription regulation</keyword>
<dbReference type="SUPFAM" id="SSF46689">
    <property type="entry name" value="Homeodomain-like"/>
    <property type="match status" value="2"/>
</dbReference>
<dbReference type="PANTHER" id="PTHR46796:SF13">
    <property type="entry name" value="HTH-TYPE TRANSCRIPTIONAL ACTIVATOR RHAS"/>
    <property type="match status" value="1"/>
</dbReference>
<evidence type="ECO:0000313" key="5">
    <source>
        <dbReference type="EMBL" id="GIJ61811.1"/>
    </source>
</evidence>
<proteinExistence type="predicted"/>
<evidence type="ECO:0000256" key="3">
    <source>
        <dbReference type="ARBA" id="ARBA00023163"/>
    </source>
</evidence>
<keyword evidence="3" id="KW-0804">Transcription</keyword>
<organism evidence="5 6">
    <name type="scientific">Virgisporangium aurantiacum</name>
    <dbReference type="NCBI Taxonomy" id="175570"/>
    <lineage>
        <taxon>Bacteria</taxon>
        <taxon>Bacillati</taxon>
        <taxon>Actinomycetota</taxon>
        <taxon>Actinomycetes</taxon>
        <taxon>Micromonosporales</taxon>
        <taxon>Micromonosporaceae</taxon>
        <taxon>Virgisporangium</taxon>
    </lineage>
</organism>
<gene>
    <name evidence="5" type="ORF">Vau01_093270</name>
</gene>
<accession>A0A8J4E519</accession>
<protein>
    <recommendedName>
        <fullName evidence="4">HTH araC/xylS-type domain-containing protein</fullName>
    </recommendedName>
</protein>
<dbReference type="PANTHER" id="PTHR46796">
    <property type="entry name" value="HTH-TYPE TRANSCRIPTIONAL ACTIVATOR RHAS-RELATED"/>
    <property type="match status" value="1"/>
</dbReference>
<reference evidence="5" key="1">
    <citation type="submission" date="2021-01" db="EMBL/GenBank/DDBJ databases">
        <title>Whole genome shotgun sequence of Virgisporangium aurantiacum NBRC 16421.</title>
        <authorList>
            <person name="Komaki H."/>
            <person name="Tamura T."/>
        </authorList>
    </citation>
    <scope>NUCLEOTIDE SEQUENCE</scope>
    <source>
        <strain evidence="5">NBRC 16421</strain>
    </source>
</reference>
<dbReference type="PROSITE" id="PS01124">
    <property type="entry name" value="HTH_ARAC_FAMILY_2"/>
    <property type="match status" value="1"/>
</dbReference>
<dbReference type="GO" id="GO:0003700">
    <property type="term" value="F:DNA-binding transcription factor activity"/>
    <property type="evidence" value="ECO:0007669"/>
    <property type="project" value="InterPro"/>
</dbReference>
<evidence type="ECO:0000259" key="4">
    <source>
        <dbReference type="PROSITE" id="PS01124"/>
    </source>
</evidence>